<feature type="transmembrane region" description="Helical" evidence="8">
    <location>
        <begin position="12"/>
        <end position="36"/>
    </location>
</feature>
<evidence type="ECO:0000256" key="7">
    <source>
        <dbReference type="ARBA" id="ARBA00023136"/>
    </source>
</evidence>
<keyword evidence="5 8" id="KW-0812">Transmembrane</keyword>
<accession>A0A830CPS7</accession>
<dbReference type="AlphaFoldDB" id="A0A830CPS7"/>
<reference evidence="9" key="1">
    <citation type="submission" date="2020-07" db="EMBL/GenBank/DDBJ databases">
        <title>Ethylene signaling mediates host invasion by parasitic plants.</title>
        <authorList>
            <person name="Yoshida S."/>
        </authorList>
    </citation>
    <scope>NUCLEOTIDE SEQUENCE</scope>
    <source>
        <strain evidence="9">Okayama</strain>
    </source>
</reference>
<feature type="transmembrane region" description="Helical" evidence="8">
    <location>
        <begin position="42"/>
        <end position="67"/>
    </location>
</feature>
<evidence type="ECO:0000256" key="2">
    <source>
        <dbReference type="ARBA" id="ARBA00004502"/>
    </source>
</evidence>
<evidence type="ECO:0008006" key="11">
    <source>
        <dbReference type="Google" id="ProtNLM"/>
    </source>
</evidence>
<organism evidence="9 10">
    <name type="scientific">Phtheirospermum japonicum</name>
    <dbReference type="NCBI Taxonomy" id="374723"/>
    <lineage>
        <taxon>Eukaryota</taxon>
        <taxon>Viridiplantae</taxon>
        <taxon>Streptophyta</taxon>
        <taxon>Embryophyta</taxon>
        <taxon>Tracheophyta</taxon>
        <taxon>Spermatophyta</taxon>
        <taxon>Magnoliopsida</taxon>
        <taxon>eudicotyledons</taxon>
        <taxon>Gunneridae</taxon>
        <taxon>Pentapetalae</taxon>
        <taxon>asterids</taxon>
        <taxon>lamiids</taxon>
        <taxon>Lamiales</taxon>
        <taxon>Orobanchaceae</taxon>
        <taxon>Orobanchaceae incertae sedis</taxon>
        <taxon>Phtheirospermum</taxon>
    </lineage>
</organism>
<dbReference type="Proteomes" id="UP000653305">
    <property type="component" value="Unassembled WGS sequence"/>
</dbReference>
<keyword evidence="10" id="KW-1185">Reference proteome</keyword>
<dbReference type="Pfam" id="PF01277">
    <property type="entry name" value="Oleosin"/>
    <property type="match status" value="1"/>
</dbReference>
<dbReference type="GO" id="GO:0009791">
    <property type="term" value="P:post-embryonic development"/>
    <property type="evidence" value="ECO:0007669"/>
    <property type="project" value="UniProtKB-ARBA"/>
</dbReference>
<proteinExistence type="inferred from homology"/>
<comment type="similarity">
    <text evidence="3">Belongs to the oleosin family.</text>
</comment>
<dbReference type="GO" id="GO:0012511">
    <property type="term" value="C:monolayer-surrounded lipid storage body"/>
    <property type="evidence" value="ECO:0007669"/>
    <property type="project" value="InterPro"/>
</dbReference>
<keyword evidence="4" id="KW-0551">Lipid droplet</keyword>
<evidence type="ECO:0000256" key="3">
    <source>
        <dbReference type="ARBA" id="ARBA00010858"/>
    </source>
</evidence>
<evidence type="ECO:0000313" key="9">
    <source>
        <dbReference type="EMBL" id="GFQ02548.1"/>
    </source>
</evidence>
<evidence type="ECO:0000256" key="8">
    <source>
        <dbReference type="SAM" id="Phobius"/>
    </source>
</evidence>
<dbReference type="GO" id="GO:0016020">
    <property type="term" value="C:membrane"/>
    <property type="evidence" value="ECO:0007669"/>
    <property type="project" value="UniProtKB-SubCell"/>
</dbReference>
<evidence type="ECO:0000313" key="10">
    <source>
        <dbReference type="Proteomes" id="UP000653305"/>
    </source>
</evidence>
<evidence type="ECO:0000256" key="1">
    <source>
        <dbReference type="ARBA" id="ARBA00004141"/>
    </source>
</evidence>
<dbReference type="GO" id="GO:0019915">
    <property type="term" value="P:lipid storage"/>
    <property type="evidence" value="ECO:0007669"/>
    <property type="project" value="TreeGrafter"/>
</dbReference>
<sequence>MIGGPLLGLMGISFAATMSLLLVTTPLFVIFFPVLFGAACVFGLTMLGLAVAGAMAVAGVSAVAWVFRPGVSRRSEKLGGIPDKLMEGGGVEGETGKDWAGYIQQKPFHHRENALINRA</sequence>
<name>A0A830CPS7_9LAMI</name>
<dbReference type="GO" id="GO:0048608">
    <property type="term" value="P:reproductive structure development"/>
    <property type="evidence" value="ECO:0007669"/>
    <property type="project" value="UniProtKB-ARBA"/>
</dbReference>
<evidence type="ECO:0000256" key="5">
    <source>
        <dbReference type="ARBA" id="ARBA00022692"/>
    </source>
</evidence>
<keyword evidence="6 8" id="KW-1133">Transmembrane helix</keyword>
<dbReference type="PANTHER" id="PTHR33203:SF37">
    <property type="entry name" value="GLYCINE-RICH PROTEIN _ OLEOSIN"/>
    <property type="match status" value="1"/>
</dbReference>
<comment type="subcellular location">
    <subcellularLocation>
        <location evidence="2">Lipid droplet</location>
    </subcellularLocation>
    <subcellularLocation>
        <location evidence="1">Membrane</location>
        <topology evidence="1">Multi-pass membrane protein</topology>
    </subcellularLocation>
</comment>
<protein>
    <recommendedName>
        <fullName evidence="11">Oleosin</fullName>
    </recommendedName>
</protein>
<gene>
    <name evidence="9" type="ORF">PHJA_002398800</name>
</gene>
<dbReference type="OrthoDB" id="1428009at2759"/>
<keyword evidence="7 8" id="KW-0472">Membrane</keyword>
<evidence type="ECO:0000256" key="6">
    <source>
        <dbReference type="ARBA" id="ARBA00022989"/>
    </source>
</evidence>
<dbReference type="InterPro" id="IPR000136">
    <property type="entry name" value="Oleosin"/>
</dbReference>
<dbReference type="PANTHER" id="PTHR33203">
    <property type="entry name" value="OLEOSIN"/>
    <property type="match status" value="1"/>
</dbReference>
<dbReference type="EMBL" id="BMAC01000754">
    <property type="protein sequence ID" value="GFQ02548.1"/>
    <property type="molecule type" value="Genomic_DNA"/>
</dbReference>
<comment type="caution">
    <text evidence="9">The sequence shown here is derived from an EMBL/GenBank/DDBJ whole genome shotgun (WGS) entry which is preliminary data.</text>
</comment>
<evidence type="ECO:0000256" key="4">
    <source>
        <dbReference type="ARBA" id="ARBA00022677"/>
    </source>
</evidence>